<organism evidence="1 2">
    <name type="scientific">Sinosporangium siamense</name>
    <dbReference type="NCBI Taxonomy" id="1367973"/>
    <lineage>
        <taxon>Bacteria</taxon>
        <taxon>Bacillati</taxon>
        <taxon>Actinomycetota</taxon>
        <taxon>Actinomycetes</taxon>
        <taxon>Streptosporangiales</taxon>
        <taxon>Streptosporangiaceae</taxon>
        <taxon>Sinosporangium</taxon>
    </lineage>
</organism>
<name>A0A919RDA7_9ACTN</name>
<proteinExistence type="predicted"/>
<dbReference type="AlphaFoldDB" id="A0A919RDA7"/>
<reference evidence="1" key="1">
    <citation type="submission" date="2021-01" db="EMBL/GenBank/DDBJ databases">
        <title>Whole genome shotgun sequence of Sinosporangium siamense NBRC 109515.</title>
        <authorList>
            <person name="Komaki H."/>
            <person name="Tamura T."/>
        </authorList>
    </citation>
    <scope>NUCLEOTIDE SEQUENCE</scope>
    <source>
        <strain evidence="1">NBRC 109515</strain>
    </source>
</reference>
<protein>
    <submittedName>
        <fullName evidence="1">Uncharacterized protein</fullName>
    </submittedName>
</protein>
<evidence type="ECO:0000313" key="1">
    <source>
        <dbReference type="EMBL" id="GII91783.1"/>
    </source>
</evidence>
<gene>
    <name evidence="1" type="ORF">Ssi02_20140</name>
</gene>
<comment type="caution">
    <text evidence="1">The sequence shown here is derived from an EMBL/GenBank/DDBJ whole genome shotgun (WGS) entry which is preliminary data.</text>
</comment>
<sequence length="130" mass="13623">MPAEVTSAAQAAFALRVPGAVTARAQPAPASSGVRDTFENGAAFLRFAADDLVVELEFTLDGELLTLAGQLSPAEGVARVEIRTPEATVVREPPGSGRFAATALPQGWFSVVCHLADRPPVATPWTQVRL</sequence>
<evidence type="ECO:0000313" key="2">
    <source>
        <dbReference type="Proteomes" id="UP000606172"/>
    </source>
</evidence>
<dbReference type="Proteomes" id="UP000606172">
    <property type="component" value="Unassembled WGS sequence"/>
</dbReference>
<accession>A0A919RDA7</accession>
<dbReference type="EMBL" id="BOOW01000012">
    <property type="protein sequence ID" value="GII91783.1"/>
    <property type="molecule type" value="Genomic_DNA"/>
</dbReference>
<keyword evidence="2" id="KW-1185">Reference proteome</keyword>